<dbReference type="PANTHER" id="PTHR30572:SF4">
    <property type="entry name" value="ABC TRANSPORTER PERMEASE YTRF"/>
    <property type="match status" value="1"/>
</dbReference>
<evidence type="ECO:0000256" key="4">
    <source>
        <dbReference type="ARBA" id="ARBA00022989"/>
    </source>
</evidence>
<dbReference type="Pfam" id="PF02687">
    <property type="entry name" value="FtsX"/>
    <property type="match status" value="1"/>
</dbReference>
<keyword evidence="4 7" id="KW-1133">Transmembrane helix</keyword>
<feature type="domain" description="ABC3 transporter permease C-terminal" evidence="8">
    <location>
        <begin position="287"/>
        <end position="401"/>
    </location>
</feature>
<keyword evidence="11" id="KW-1185">Reference proteome</keyword>
<evidence type="ECO:0000256" key="2">
    <source>
        <dbReference type="ARBA" id="ARBA00022475"/>
    </source>
</evidence>
<evidence type="ECO:0000256" key="1">
    <source>
        <dbReference type="ARBA" id="ARBA00004651"/>
    </source>
</evidence>
<feature type="transmembrane region" description="Helical" evidence="7">
    <location>
        <begin position="30"/>
        <end position="54"/>
    </location>
</feature>
<sequence length="411" mass="43580">MNGLPSRFLTGLVGAVSEAWSELRVHRGRVLLSLIGVGVAVCALTGVVAAGSIAEQALRESSERSGGRAATMSVSAYNPSGAQIPVADVRAAFQEAVRRYDITYSSEHGYSQQQIRFPDGRRLVSVETVEVPFGQMHRVETIHGAWFTDADERRLAPALVVNQRFWELIGSPDLRTHPTVALTGSATDVTALVVGVTPSSSFETEPTSFLLASQALALLGPADQEMYGTPQFEVWVPPAISQELGQRLSADISGQLGDDVQVDVYRNDYAEQNAESLRQVQLLVGGIALLVLLLGALGLVNIALVTVRARIREIGIRRTFGATAGRVFFAVMMESVVATVAAGVVGVMLAILLIRNPITTGYIAQGVTDVPPFPMEAALLGLVAASAVGALAGLVPALVAVRVKVIDAIRY</sequence>
<evidence type="ECO:0000256" key="3">
    <source>
        <dbReference type="ARBA" id="ARBA00022692"/>
    </source>
</evidence>
<evidence type="ECO:0000256" key="5">
    <source>
        <dbReference type="ARBA" id="ARBA00023136"/>
    </source>
</evidence>
<evidence type="ECO:0000259" key="9">
    <source>
        <dbReference type="Pfam" id="PF12704"/>
    </source>
</evidence>
<evidence type="ECO:0000256" key="6">
    <source>
        <dbReference type="ARBA" id="ARBA00038076"/>
    </source>
</evidence>
<organism evidence="10 11">
    <name type="scientific">Naasia aerilata</name>
    <dbReference type="NCBI Taxonomy" id="1162966"/>
    <lineage>
        <taxon>Bacteria</taxon>
        <taxon>Bacillati</taxon>
        <taxon>Actinomycetota</taxon>
        <taxon>Actinomycetes</taxon>
        <taxon>Micrococcales</taxon>
        <taxon>Microbacteriaceae</taxon>
        <taxon>Naasia</taxon>
    </lineage>
</organism>
<feature type="domain" description="MacB-like periplasmic core" evidence="9">
    <location>
        <begin position="31"/>
        <end position="215"/>
    </location>
</feature>
<dbReference type="InterPro" id="IPR025857">
    <property type="entry name" value="MacB_PCD"/>
</dbReference>
<accession>A0ABM8GGW6</accession>
<reference evidence="11" key="1">
    <citation type="journal article" date="2019" name="Int. J. Syst. Evol. Microbiol.">
        <title>The Global Catalogue of Microorganisms (GCM) 10K type strain sequencing project: providing services to taxonomists for standard genome sequencing and annotation.</title>
        <authorList>
            <consortium name="The Broad Institute Genomics Platform"/>
            <consortium name="The Broad Institute Genome Sequencing Center for Infectious Disease"/>
            <person name="Wu L."/>
            <person name="Ma J."/>
        </authorList>
    </citation>
    <scope>NUCLEOTIDE SEQUENCE [LARGE SCALE GENOMIC DNA]</scope>
    <source>
        <strain evidence="11">NBRC 108725</strain>
    </source>
</reference>
<comment type="subcellular location">
    <subcellularLocation>
        <location evidence="1">Cell membrane</location>
        <topology evidence="1">Multi-pass membrane protein</topology>
    </subcellularLocation>
</comment>
<feature type="transmembrane region" description="Helical" evidence="7">
    <location>
        <begin position="327"/>
        <end position="354"/>
    </location>
</feature>
<feature type="transmembrane region" description="Helical" evidence="7">
    <location>
        <begin position="282"/>
        <end position="307"/>
    </location>
</feature>
<dbReference type="InterPro" id="IPR050250">
    <property type="entry name" value="Macrolide_Exporter_MacB"/>
</dbReference>
<comment type="similarity">
    <text evidence="6">Belongs to the ABC-4 integral membrane protein family.</text>
</comment>
<keyword evidence="3 7" id="KW-0812">Transmembrane</keyword>
<keyword evidence="5 7" id="KW-0472">Membrane</keyword>
<keyword evidence="2" id="KW-1003">Cell membrane</keyword>
<dbReference type="Proteomes" id="UP001321498">
    <property type="component" value="Chromosome"/>
</dbReference>
<gene>
    <name evidence="10" type="ORF">GCM10025866_35040</name>
</gene>
<dbReference type="PANTHER" id="PTHR30572">
    <property type="entry name" value="MEMBRANE COMPONENT OF TRANSPORTER-RELATED"/>
    <property type="match status" value="1"/>
</dbReference>
<evidence type="ECO:0000313" key="11">
    <source>
        <dbReference type="Proteomes" id="UP001321498"/>
    </source>
</evidence>
<dbReference type="InterPro" id="IPR003838">
    <property type="entry name" value="ABC3_permease_C"/>
</dbReference>
<dbReference type="EMBL" id="AP027731">
    <property type="protein sequence ID" value="BDZ47595.1"/>
    <property type="molecule type" value="Genomic_DNA"/>
</dbReference>
<proteinExistence type="inferred from homology"/>
<evidence type="ECO:0000256" key="7">
    <source>
        <dbReference type="SAM" id="Phobius"/>
    </source>
</evidence>
<evidence type="ECO:0000259" key="8">
    <source>
        <dbReference type="Pfam" id="PF02687"/>
    </source>
</evidence>
<dbReference type="RefSeq" id="WP_286277471.1">
    <property type="nucleotide sequence ID" value="NZ_AP027731.1"/>
</dbReference>
<evidence type="ECO:0000313" key="10">
    <source>
        <dbReference type="EMBL" id="BDZ47595.1"/>
    </source>
</evidence>
<feature type="transmembrane region" description="Helical" evidence="7">
    <location>
        <begin position="377"/>
        <end position="401"/>
    </location>
</feature>
<name>A0ABM8GGW6_9MICO</name>
<dbReference type="Pfam" id="PF12704">
    <property type="entry name" value="MacB_PCD"/>
    <property type="match status" value="1"/>
</dbReference>
<protein>
    <submittedName>
        <fullName evidence="10">Permease</fullName>
    </submittedName>
</protein>